<dbReference type="AlphaFoldDB" id="A0A7W7DA66"/>
<evidence type="ECO:0000256" key="3">
    <source>
        <dbReference type="ARBA" id="ARBA00023002"/>
    </source>
</evidence>
<dbReference type="SUPFAM" id="SSF51430">
    <property type="entry name" value="NAD(P)-linked oxidoreductase"/>
    <property type="match status" value="1"/>
</dbReference>
<keyword evidence="3" id="KW-0560">Oxidoreductase</keyword>
<dbReference type="GO" id="GO:0016491">
    <property type="term" value="F:oxidoreductase activity"/>
    <property type="evidence" value="ECO:0007669"/>
    <property type="project" value="UniProtKB-KW"/>
</dbReference>
<evidence type="ECO:0000313" key="5">
    <source>
        <dbReference type="EMBL" id="MBB4701826.1"/>
    </source>
</evidence>
<dbReference type="Proteomes" id="UP000542210">
    <property type="component" value="Unassembled WGS sequence"/>
</dbReference>
<evidence type="ECO:0000256" key="1">
    <source>
        <dbReference type="ARBA" id="ARBA00006515"/>
    </source>
</evidence>
<organism evidence="5 6">
    <name type="scientific">Sphaerisporangium siamense</name>
    <dbReference type="NCBI Taxonomy" id="795645"/>
    <lineage>
        <taxon>Bacteria</taxon>
        <taxon>Bacillati</taxon>
        <taxon>Actinomycetota</taxon>
        <taxon>Actinomycetes</taxon>
        <taxon>Streptosporangiales</taxon>
        <taxon>Streptosporangiaceae</taxon>
        <taxon>Sphaerisporangium</taxon>
    </lineage>
</organism>
<dbReference type="InterPro" id="IPR036812">
    <property type="entry name" value="NAD(P)_OxRdtase_dom_sf"/>
</dbReference>
<comment type="similarity">
    <text evidence="1">Belongs to the shaker potassium channel beta subunit family.</text>
</comment>
<dbReference type="RefSeq" id="WP_239122900.1">
    <property type="nucleotide sequence ID" value="NZ_BOOV01000007.1"/>
</dbReference>
<evidence type="ECO:0000256" key="2">
    <source>
        <dbReference type="ARBA" id="ARBA00022857"/>
    </source>
</evidence>
<evidence type="ECO:0000313" key="6">
    <source>
        <dbReference type="Proteomes" id="UP000542210"/>
    </source>
</evidence>
<gene>
    <name evidence="5" type="ORF">BJ982_003370</name>
</gene>
<dbReference type="PANTHER" id="PTHR43150">
    <property type="entry name" value="HYPERKINETIC, ISOFORM M"/>
    <property type="match status" value="1"/>
</dbReference>
<sequence length="309" mass="33731">MFGLGSWNTWDRMERGDAATLIRRAVDLGVDLFDVAHYNFGPHAEDAVTDLLFNRAVRDAGLAREDYLLCGKLWLWDYPKTSFAEQIQVSLARAGVERADFVVAGDFFGDLDIRAVVTDATELVHAGWFGAWGVNNWSAADLRLAREFAAAEGLVPPTFAQLKYSLARRSVPEGEPYGRMFAEGLALQASDVFEGGILAGKLNPQRKIGADPGGIRERIRDSYPEVQRVAEGFGATPAQLAIAYTLTHPATVNVLFGASGLAQLQDNLGALELLDRHGDELRAAVADLWIDKDVVRPDASWGTDAPERS</sequence>
<dbReference type="Pfam" id="PF00248">
    <property type="entry name" value="Aldo_ket_red"/>
    <property type="match status" value="1"/>
</dbReference>
<dbReference type="Gene3D" id="3.20.20.100">
    <property type="entry name" value="NADP-dependent oxidoreductase domain"/>
    <property type="match status" value="1"/>
</dbReference>
<comment type="caution">
    <text evidence="5">The sequence shown here is derived from an EMBL/GenBank/DDBJ whole genome shotgun (WGS) entry which is preliminary data.</text>
</comment>
<reference evidence="5 6" key="1">
    <citation type="submission" date="2020-08" db="EMBL/GenBank/DDBJ databases">
        <title>Sequencing the genomes of 1000 actinobacteria strains.</title>
        <authorList>
            <person name="Klenk H.-P."/>
        </authorList>
    </citation>
    <scope>NUCLEOTIDE SEQUENCE [LARGE SCALE GENOMIC DNA]</scope>
    <source>
        <strain evidence="5 6">DSM 45784</strain>
    </source>
</reference>
<keyword evidence="6" id="KW-1185">Reference proteome</keyword>
<name>A0A7W7DA66_9ACTN</name>
<keyword evidence="2" id="KW-0521">NADP</keyword>
<accession>A0A7W7DA66</accession>
<dbReference type="EMBL" id="JACHND010000001">
    <property type="protein sequence ID" value="MBB4701826.1"/>
    <property type="molecule type" value="Genomic_DNA"/>
</dbReference>
<proteinExistence type="inferred from homology"/>
<dbReference type="InterPro" id="IPR005399">
    <property type="entry name" value="K_chnl_volt-dep_bsu_KCNAB-rel"/>
</dbReference>
<protein>
    <submittedName>
        <fullName evidence="5">Aryl-alcohol dehydrogenase-like predicted oxidoreductase</fullName>
    </submittedName>
</protein>
<evidence type="ECO:0000259" key="4">
    <source>
        <dbReference type="Pfam" id="PF00248"/>
    </source>
</evidence>
<feature type="domain" description="NADP-dependent oxidoreductase" evidence="4">
    <location>
        <begin position="3"/>
        <end position="273"/>
    </location>
</feature>
<dbReference type="InterPro" id="IPR023210">
    <property type="entry name" value="NADP_OxRdtase_dom"/>
</dbReference>
<dbReference type="PANTHER" id="PTHR43150:SF2">
    <property type="entry name" value="HYPERKINETIC, ISOFORM M"/>
    <property type="match status" value="1"/>
</dbReference>